<dbReference type="EMBL" id="JARAKF010000001">
    <property type="protein sequence ID" value="MDU8994868.1"/>
    <property type="molecule type" value="Genomic_DNA"/>
</dbReference>
<dbReference type="RefSeq" id="WP_316733004.1">
    <property type="nucleotide sequence ID" value="NZ_JARAKF010000001.1"/>
</dbReference>
<comment type="caution">
    <text evidence="1">The sequence shown here is derived from an EMBL/GenBank/DDBJ whole genome shotgun (WGS) entry which is preliminary data.</text>
</comment>
<organism evidence="1 2">
    <name type="scientific">Streptomyces mirabilis</name>
    <dbReference type="NCBI Taxonomy" id="68239"/>
    <lineage>
        <taxon>Bacteria</taxon>
        <taxon>Bacillati</taxon>
        <taxon>Actinomycetota</taxon>
        <taxon>Actinomycetes</taxon>
        <taxon>Kitasatosporales</taxon>
        <taxon>Streptomycetaceae</taxon>
        <taxon>Streptomyces</taxon>
    </lineage>
</organism>
<protein>
    <submittedName>
        <fullName evidence="1">Uncharacterized protein</fullName>
    </submittedName>
</protein>
<gene>
    <name evidence="1" type="ORF">PU648_21460</name>
</gene>
<name>A0ABU3ULZ8_9ACTN</name>
<sequence length="75" mass="7764">MTTYYRNSGPQMMTATVSCDAGDVATGGGFMTDTGSIRDNFPIGPVAAPNGWQASTTANNPQNITAYVVCADITP</sequence>
<evidence type="ECO:0000313" key="2">
    <source>
        <dbReference type="Proteomes" id="UP001257627"/>
    </source>
</evidence>
<dbReference type="PROSITE" id="PS51257">
    <property type="entry name" value="PROKAR_LIPOPROTEIN"/>
    <property type="match status" value="1"/>
</dbReference>
<dbReference type="Proteomes" id="UP001257627">
    <property type="component" value="Unassembled WGS sequence"/>
</dbReference>
<evidence type="ECO:0000313" key="1">
    <source>
        <dbReference type="EMBL" id="MDU8994868.1"/>
    </source>
</evidence>
<accession>A0ABU3ULZ8</accession>
<proteinExistence type="predicted"/>
<reference evidence="1 2" key="1">
    <citation type="submission" date="2023-02" db="EMBL/GenBank/DDBJ databases">
        <authorList>
            <person name="Maleckis M."/>
        </authorList>
    </citation>
    <scope>NUCLEOTIDE SEQUENCE [LARGE SCALE GENOMIC DNA]</scope>
    <source>
        <strain evidence="1 2">P8-A2</strain>
    </source>
</reference>
<keyword evidence="2" id="KW-1185">Reference proteome</keyword>